<dbReference type="Proteomes" id="UP000483004">
    <property type="component" value="Unassembled WGS sequence"/>
</dbReference>
<sequence>MRARIRRGRLAWVIAAALAVVAAAVVTVVAVLDEPARPHICGCKPPPDTGGIEAVLRGWQDAAAHRHVQDAWRLLTPEAQRRYGTPQRLRPELPRIAPAPRAPARWTLIDEITQGRGTPSEFLYLLVEKRTLRPAGAVVVHSLADGAADGRIDPVPAATVRILEPEARAKVGARPLMRAAISSPPAYVAVQAGGVSHGSVGGTRRPDGRDDPFGEPLRPGPALIVAVQTDGNGHFAYGTVRVTVRRPTRSAR</sequence>
<evidence type="ECO:0000313" key="3">
    <source>
        <dbReference type="Proteomes" id="UP000483004"/>
    </source>
</evidence>
<evidence type="ECO:0000256" key="1">
    <source>
        <dbReference type="SAM" id="MobiDB-lite"/>
    </source>
</evidence>
<feature type="region of interest" description="Disordered" evidence="1">
    <location>
        <begin position="195"/>
        <end position="217"/>
    </location>
</feature>
<dbReference type="EMBL" id="WBMR01000036">
    <property type="protein sequence ID" value="KAB2381645.1"/>
    <property type="molecule type" value="Genomic_DNA"/>
</dbReference>
<comment type="caution">
    <text evidence="2">The sequence shown here is derived from an EMBL/GenBank/DDBJ whole genome shotgun (WGS) entry which is preliminary data.</text>
</comment>
<protein>
    <submittedName>
        <fullName evidence="2">Uncharacterized protein</fullName>
    </submittedName>
</protein>
<dbReference type="RefSeq" id="WP_151540783.1">
    <property type="nucleotide sequence ID" value="NZ_WBMR01000036.1"/>
</dbReference>
<organism evidence="2 3">
    <name type="scientific">Actinomadura montaniterrae</name>
    <dbReference type="NCBI Taxonomy" id="1803903"/>
    <lineage>
        <taxon>Bacteria</taxon>
        <taxon>Bacillati</taxon>
        <taxon>Actinomycetota</taxon>
        <taxon>Actinomycetes</taxon>
        <taxon>Streptosporangiales</taxon>
        <taxon>Thermomonosporaceae</taxon>
        <taxon>Actinomadura</taxon>
    </lineage>
</organism>
<evidence type="ECO:0000313" key="2">
    <source>
        <dbReference type="EMBL" id="KAB2381645.1"/>
    </source>
</evidence>
<gene>
    <name evidence="2" type="ORF">F9B16_15595</name>
</gene>
<name>A0A6L3VZQ0_9ACTN</name>
<keyword evidence="3" id="KW-1185">Reference proteome</keyword>
<reference evidence="2 3" key="1">
    <citation type="submission" date="2019-09" db="EMBL/GenBank/DDBJ databases">
        <title>Actinomadura physcomitrii sp. nov., a novel actinomycete isolated from moss [Physcomitrium sphaericum (Ludw) Fuernr].</title>
        <authorList>
            <person name="Liu C."/>
            <person name="Zhuang X."/>
        </authorList>
    </citation>
    <scope>NUCLEOTIDE SEQUENCE [LARGE SCALE GENOMIC DNA]</scope>
    <source>
        <strain evidence="2 3">CYP1-1B</strain>
    </source>
</reference>
<dbReference type="AlphaFoldDB" id="A0A6L3VZQ0"/>
<accession>A0A6L3VZQ0</accession>
<proteinExistence type="predicted"/>
<dbReference type="OrthoDB" id="3478063at2"/>